<dbReference type="InterPro" id="IPR015856">
    <property type="entry name" value="ABC_transpr_CbiO/EcfA_su"/>
</dbReference>
<dbReference type="CDD" id="cd03225">
    <property type="entry name" value="ABC_cobalt_CbiO_domain1"/>
    <property type="match status" value="2"/>
</dbReference>
<keyword evidence="4" id="KW-1003">Cell membrane</keyword>
<dbReference type="FunFam" id="3.40.50.300:FF:000224">
    <property type="entry name" value="Energy-coupling factor transporter ATP-binding protein EcfA"/>
    <property type="match status" value="1"/>
</dbReference>
<dbReference type="SUPFAM" id="SSF52540">
    <property type="entry name" value="P-loop containing nucleoside triphosphate hydrolases"/>
    <property type="match status" value="2"/>
</dbReference>
<reference evidence="12 13" key="1">
    <citation type="submission" date="2011-08" db="EMBL/GenBank/DDBJ databases">
        <title>The complete genome of Methanofollis liminatans DSM 4140.</title>
        <authorList>
            <consortium name="US DOE Joint Genome Institute (JGI-PGF)"/>
            <person name="Lucas S."/>
            <person name="Han J."/>
            <person name="Lapidus A."/>
            <person name="Bruce D."/>
            <person name="Goodwin L."/>
            <person name="Pitluck S."/>
            <person name="Peters L."/>
            <person name="Kyrpides N."/>
            <person name="Mavromatis K."/>
            <person name="Ivanova N."/>
            <person name="Mikhailova N."/>
            <person name="Lu M."/>
            <person name="Detter J.C."/>
            <person name="Tapia R."/>
            <person name="Han C."/>
            <person name="Land M."/>
            <person name="Hauser L."/>
            <person name="Markowitz V."/>
            <person name="Cheng J.-F."/>
            <person name="Hugenholtz P."/>
            <person name="Woyke T."/>
            <person name="Wu D."/>
            <person name="Spring S."/>
            <person name="Schuler E."/>
            <person name="Brambilla E."/>
            <person name="Klenk H.-P."/>
            <person name="Eisen J.A."/>
        </authorList>
    </citation>
    <scope>NUCLEOTIDE SEQUENCE [LARGE SCALE GENOMIC DNA]</scope>
    <source>
        <strain evidence="12 13">DSM 4140</strain>
    </source>
</reference>
<evidence type="ECO:0000256" key="1">
    <source>
        <dbReference type="ARBA" id="ARBA00004236"/>
    </source>
</evidence>
<dbReference type="InterPro" id="IPR003593">
    <property type="entry name" value="AAA+_ATPase"/>
</dbReference>
<dbReference type="PANTHER" id="PTHR43553">
    <property type="entry name" value="HEAVY METAL TRANSPORTER"/>
    <property type="match status" value="1"/>
</dbReference>
<dbReference type="Gene3D" id="3.40.50.300">
    <property type="entry name" value="P-loop containing nucleotide triphosphate hydrolases"/>
    <property type="match status" value="2"/>
</dbReference>
<dbReference type="STRING" id="28892.Metli_0583"/>
<keyword evidence="6" id="KW-0067">ATP-binding</keyword>
<dbReference type="InterPro" id="IPR003439">
    <property type="entry name" value="ABC_transporter-like_ATP-bd"/>
</dbReference>
<dbReference type="AlphaFoldDB" id="J1L1J9"/>
<dbReference type="Pfam" id="PF00005">
    <property type="entry name" value="ABC_tran"/>
    <property type="match status" value="2"/>
</dbReference>
<evidence type="ECO:0000259" key="11">
    <source>
        <dbReference type="PROSITE" id="PS50893"/>
    </source>
</evidence>
<evidence type="ECO:0000256" key="9">
    <source>
        <dbReference type="ARBA" id="ARBA00025157"/>
    </source>
</evidence>
<organism evidence="12 13">
    <name type="scientific">Methanofollis liminatans DSM 4140</name>
    <dbReference type="NCBI Taxonomy" id="28892"/>
    <lineage>
        <taxon>Archaea</taxon>
        <taxon>Methanobacteriati</taxon>
        <taxon>Methanobacteriota</taxon>
        <taxon>Stenosarchaea group</taxon>
        <taxon>Methanomicrobia</taxon>
        <taxon>Methanomicrobiales</taxon>
        <taxon>Methanomicrobiaceae</taxon>
        <taxon>Methanofollis</taxon>
    </lineage>
</organism>
<dbReference type="GO" id="GO:0005524">
    <property type="term" value="F:ATP binding"/>
    <property type="evidence" value="ECO:0007669"/>
    <property type="project" value="UniProtKB-KW"/>
</dbReference>
<evidence type="ECO:0000256" key="6">
    <source>
        <dbReference type="ARBA" id="ARBA00022840"/>
    </source>
</evidence>
<feature type="compositionally biased region" description="Low complexity" evidence="10">
    <location>
        <begin position="459"/>
        <end position="471"/>
    </location>
</feature>
<dbReference type="SMART" id="SM00382">
    <property type="entry name" value="AAA"/>
    <property type="match status" value="2"/>
</dbReference>
<dbReference type="EMBL" id="CM001555">
    <property type="protein sequence ID" value="EJG06550.1"/>
    <property type="molecule type" value="Genomic_DNA"/>
</dbReference>
<feature type="domain" description="ABC transporter" evidence="11">
    <location>
        <begin position="2"/>
        <end position="234"/>
    </location>
</feature>
<evidence type="ECO:0000313" key="13">
    <source>
        <dbReference type="Proteomes" id="UP000005095"/>
    </source>
</evidence>
<dbReference type="PROSITE" id="PS50893">
    <property type="entry name" value="ABC_TRANSPORTER_2"/>
    <property type="match status" value="2"/>
</dbReference>
<feature type="domain" description="ABC transporter" evidence="11">
    <location>
        <begin position="236"/>
        <end position="466"/>
    </location>
</feature>
<gene>
    <name evidence="12" type="ORF">Metli_0583</name>
</gene>
<evidence type="ECO:0000256" key="5">
    <source>
        <dbReference type="ARBA" id="ARBA00022741"/>
    </source>
</evidence>
<protein>
    <submittedName>
        <fullName evidence="12">ABC transporter related protein</fullName>
    </submittedName>
</protein>
<dbReference type="GO" id="GO:0016887">
    <property type="term" value="F:ATP hydrolysis activity"/>
    <property type="evidence" value="ECO:0007669"/>
    <property type="project" value="InterPro"/>
</dbReference>
<dbReference type="Proteomes" id="UP000005095">
    <property type="component" value="Chromosome"/>
</dbReference>
<keyword evidence="8" id="KW-0472">Membrane</keyword>
<evidence type="ECO:0000256" key="3">
    <source>
        <dbReference type="ARBA" id="ARBA00022448"/>
    </source>
</evidence>
<keyword evidence="5" id="KW-0547">Nucleotide-binding</keyword>
<keyword evidence="7" id="KW-1278">Translocase</keyword>
<dbReference type="RefSeq" id="WP_004037844.1">
    <property type="nucleotide sequence ID" value="NZ_CM001555.1"/>
</dbReference>
<name>J1L1J9_9EURY</name>
<proteinExistence type="inferred from homology"/>
<dbReference type="GO" id="GO:0043190">
    <property type="term" value="C:ATP-binding cassette (ABC) transporter complex"/>
    <property type="evidence" value="ECO:0007669"/>
    <property type="project" value="TreeGrafter"/>
</dbReference>
<evidence type="ECO:0000256" key="8">
    <source>
        <dbReference type="ARBA" id="ARBA00023136"/>
    </source>
</evidence>
<comment type="subcellular location">
    <subcellularLocation>
        <location evidence="1">Cell membrane</location>
    </subcellularLocation>
</comment>
<dbReference type="GO" id="GO:0042626">
    <property type="term" value="F:ATPase-coupled transmembrane transporter activity"/>
    <property type="evidence" value="ECO:0007669"/>
    <property type="project" value="TreeGrafter"/>
</dbReference>
<keyword evidence="13" id="KW-1185">Reference proteome</keyword>
<comment type="function">
    <text evidence="9">Probably part of an ABC transporter complex. Responsible for energy coupling to the transport system.</text>
</comment>
<accession>J1L1J9</accession>
<evidence type="ECO:0000256" key="10">
    <source>
        <dbReference type="SAM" id="MobiDB-lite"/>
    </source>
</evidence>
<keyword evidence="3" id="KW-0813">Transport</keyword>
<dbReference type="InterPro" id="IPR027417">
    <property type="entry name" value="P-loop_NTPase"/>
</dbReference>
<evidence type="ECO:0000256" key="4">
    <source>
        <dbReference type="ARBA" id="ARBA00022475"/>
    </source>
</evidence>
<evidence type="ECO:0000256" key="7">
    <source>
        <dbReference type="ARBA" id="ARBA00022967"/>
    </source>
</evidence>
<comment type="similarity">
    <text evidence="2">Belongs to the ABC transporter superfamily.</text>
</comment>
<evidence type="ECO:0000313" key="12">
    <source>
        <dbReference type="EMBL" id="EJG06550.1"/>
    </source>
</evidence>
<evidence type="ECO:0000256" key="2">
    <source>
        <dbReference type="ARBA" id="ARBA00005417"/>
    </source>
</evidence>
<sequence length="471" mass="49615">MIEVRDLTFTYPGAPAPALKGIDLTVRPGELVLVTGPTGAGKTTLCRAVAGILTHEYGGRIEGSIRIAGRAAGDYRGMEEVARAIGMVFDDADAQLIFSTVGEEIRSACAEGADIKEILERFCLSRHSEQAPHTLSGGEKQRTVLAAAVAGGRPTLILDEPAAELDPASAGRIAAILADLKGEGRAILLVENTPDAFCEIADRVIRLEAGRIAAPASRAPEEARAAIAPATGDPVVRISGLVHRYGAGFALRGIDLTIRAGEFVAVTGENGSGKTTLIRHLNGLLKPDGGSVEVCGMDTRRHPVHALARKVGLVFQNPDTMLFEETAEREVAFGARNAGVSDPEGSVRSALMAVDLLDRKDTYPRHLSRGERQRLAVACVLAMGPEVIVLDEPTTGLSPDEAGIVMDHLRRLQKTGVTVIMVTHDHALARRYADRIITMEGGAIMTDRAAGGEATCRRSSSTGTATASSTG</sequence>
<dbReference type="InterPro" id="IPR050095">
    <property type="entry name" value="ECF_ABC_transporter_ATP-bd"/>
</dbReference>
<dbReference type="PANTHER" id="PTHR43553:SF21">
    <property type="entry name" value="ABC TRANSPORTER ATP-BINDING PROTEIN MA_1418-RELATED"/>
    <property type="match status" value="1"/>
</dbReference>
<dbReference type="HOGENOM" id="CLU_000604_86_7_2"/>
<feature type="region of interest" description="Disordered" evidence="10">
    <location>
        <begin position="450"/>
        <end position="471"/>
    </location>
</feature>